<sequence length="221" mass="25333">MYHQIKNEKEAHYVFKIVIVGDGAVGKTTYVNRHLTGEFRKEYLATVGAEVHPLVFYTNFGPVLLNIWDTAGQEVFGGLRDGYYIGAHAAIVMFDVSSRETYKNVPVWYRDIVRVADTIPMVLVGNKCDIKDRKVRAKQITFHRRKNIPYYEISAKSNYNFEKPFLSLVRKLTGKPSLNFTVAISLVPPIIQINQKEMQKNQEELEQASKVPLPTCDEDDF</sequence>
<dbReference type="PROSITE" id="PS51419">
    <property type="entry name" value="RAB"/>
    <property type="match status" value="1"/>
</dbReference>
<dbReference type="GO" id="GO:0003924">
    <property type="term" value="F:GTPase activity"/>
    <property type="evidence" value="ECO:0007669"/>
    <property type="project" value="InterPro"/>
</dbReference>
<dbReference type="InterPro" id="IPR002041">
    <property type="entry name" value="Ran_GTPase"/>
</dbReference>
<comment type="caution">
    <text evidence="10">The sequence shown here is derived from an EMBL/GenBank/DDBJ whole genome shotgun (WGS) entry which is preliminary data.</text>
</comment>
<dbReference type="InterPro" id="IPR005225">
    <property type="entry name" value="Small_GTP-bd"/>
</dbReference>
<dbReference type="Gene3D" id="3.40.50.300">
    <property type="entry name" value="P-loop containing nucleotide triphosphate hydrolases"/>
    <property type="match status" value="1"/>
</dbReference>
<evidence type="ECO:0000256" key="3">
    <source>
        <dbReference type="ARBA" id="ARBA00022448"/>
    </source>
</evidence>
<proteinExistence type="inferred from homology"/>
<feature type="region of interest" description="Disordered" evidence="9">
    <location>
        <begin position="201"/>
        <end position="221"/>
    </location>
</feature>
<evidence type="ECO:0000256" key="6">
    <source>
        <dbReference type="ARBA" id="ARBA00023134"/>
    </source>
</evidence>
<evidence type="ECO:0000313" key="11">
    <source>
        <dbReference type="Proteomes" id="UP001146793"/>
    </source>
</evidence>
<dbReference type="PANTHER" id="PTHR24071">
    <property type="entry name" value="RAN GTPASE"/>
    <property type="match status" value="1"/>
</dbReference>
<dbReference type="SUPFAM" id="SSF52540">
    <property type="entry name" value="P-loop containing nucleoside triphosphate hydrolases"/>
    <property type="match status" value="1"/>
</dbReference>
<dbReference type="PROSITE" id="PS51421">
    <property type="entry name" value="RAS"/>
    <property type="match status" value="1"/>
</dbReference>
<dbReference type="SMART" id="SM00173">
    <property type="entry name" value="RAS"/>
    <property type="match status" value="1"/>
</dbReference>
<dbReference type="AlphaFoldDB" id="A0AAV8A8B4"/>
<dbReference type="SMART" id="SM00175">
    <property type="entry name" value="RAB"/>
    <property type="match status" value="1"/>
</dbReference>
<accession>A0AAV8A8B4</accession>
<dbReference type="PRINTS" id="PR00627">
    <property type="entry name" value="GTPRANTC4"/>
</dbReference>
<dbReference type="GO" id="GO:0000054">
    <property type="term" value="P:ribosomal subunit export from nucleus"/>
    <property type="evidence" value="ECO:0007669"/>
    <property type="project" value="TreeGrafter"/>
</dbReference>
<evidence type="ECO:0000256" key="8">
    <source>
        <dbReference type="RuleBase" id="RU363057"/>
    </source>
</evidence>
<dbReference type="EMBL" id="JANTQA010000015">
    <property type="protein sequence ID" value="KAJ3448952.1"/>
    <property type="molecule type" value="Genomic_DNA"/>
</dbReference>
<comment type="function">
    <text evidence="8">GTP-binding protein involved in nucleocytoplasmic transport. Required for the import of protein into the nucleus and also for RNA export. Involved in chromatin condensation and control of cell cycle.</text>
</comment>
<reference evidence="10" key="1">
    <citation type="submission" date="2022-08" db="EMBL/GenBank/DDBJ databases">
        <title>Novel sulphate-reducing endosymbionts in the free-living metamonad Anaeramoeba.</title>
        <authorList>
            <person name="Jerlstrom-Hultqvist J."/>
            <person name="Cepicka I."/>
            <person name="Gallot-Lavallee L."/>
            <person name="Salas-Leiva D."/>
            <person name="Curtis B.A."/>
            <person name="Zahonova K."/>
            <person name="Pipaliya S."/>
            <person name="Dacks J."/>
            <person name="Roger A.J."/>
        </authorList>
    </citation>
    <scope>NUCLEOTIDE SEQUENCE</scope>
    <source>
        <strain evidence="10">Busselton2</strain>
    </source>
</reference>
<keyword evidence="4 8" id="KW-0547">Nucleotide-binding</keyword>
<keyword evidence="5 8" id="KW-0653">Protein transport</keyword>
<keyword evidence="6 8" id="KW-0342">GTP-binding</keyword>
<keyword evidence="3 8" id="KW-0813">Transport</keyword>
<dbReference type="Pfam" id="PF00071">
    <property type="entry name" value="Ras"/>
    <property type="match status" value="1"/>
</dbReference>
<dbReference type="Proteomes" id="UP001146793">
    <property type="component" value="Unassembled WGS sequence"/>
</dbReference>
<dbReference type="NCBIfam" id="TIGR00231">
    <property type="entry name" value="small_GTP"/>
    <property type="match status" value="1"/>
</dbReference>
<dbReference type="InterPro" id="IPR027417">
    <property type="entry name" value="P-loop_NTPase"/>
</dbReference>
<evidence type="ECO:0000256" key="5">
    <source>
        <dbReference type="ARBA" id="ARBA00022927"/>
    </source>
</evidence>
<comment type="subcellular location">
    <subcellularLocation>
        <location evidence="1 8">Nucleus</location>
    </subcellularLocation>
</comment>
<protein>
    <recommendedName>
        <fullName evidence="8">GTP-binding nuclear protein</fullName>
    </recommendedName>
</protein>
<dbReference type="InterPro" id="IPR001806">
    <property type="entry name" value="Small_GTPase"/>
</dbReference>
<keyword evidence="7 8" id="KW-0539">Nucleus</keyword>
<evidence type="ECO:0000256" key="2">
    <source>
        <dbReference type="ARBA" id="ARBA00008028"/>
    </source>
</evidence>
<name>A0AAV8A8B4_9EUKA</name>
<comment type="similarity">
    <text evidence="2 8">Belongs to the small GTPase superfamily. Ran family.</text>
</comment>
<dbReference type="GO" id="GO:0005737">
    <property type="term" value="C:cytoplasm"/>
    <property type="evidence" value="ECO:0007669"/>
    <property type="project" value="TreeGrafter"/>
</dbReference>
<dbReference type="GO" id="GO:0006606">
    <property type="term" value="P:protein import into nucleus"/>
    <property type="evidence" value="ECO:0007669"/>
    <property type="project" value="TreeGrafter"/>
</dbReference>
<evidence type="ECO:0000256" key="9">
    <source>
        <dbReference type="SAM" id="MobiDB-lite"/>
    </source>
</evidence>
<gene>
    <name evidence="10" type="ORF">M0812_01440</name>
</gene>
<organism evidence="10 11">
    <name type="scientific">Anaeramoeba flamelloides</name>
    <dbReference type="NCBI Taxonomy" id="1746091"/>
    <lineage>
        <taxon>Eukaryota</taxon>
        <taxon>Metamonada</taxon>
        <taxon>Anaeramoebidae</taxon>
        <taxon>Anaeramoeba</taxon>
    </lineage>
</organism>
<evidence type="ECO:0000256" key="4">
    <source>
        <dbReference type="ARBA" id="ARBA00022741"/>
    </source>
</evidence>
<dbReference type="PANTHER" id="PTHR24071:SF0">
    <property type="entry name" value="GTP-BINDING NUCLEAR PROTEIN RAN"/>
    <property type="match status" value="1"/>
</dbReference>
<evidence type="ECO:0000256" key="1">
    <source>
        <dbReference type="ARBA" id="ARBA00004123"/>
    </source>
</evidence>
<dbReference type="SMART" id="SM00176">
    <property type="entry name" value="RAN"/>
    <property type="match status" value="1"/>
</dbReference>
<dbReference type="GO" id="GO:0005525">
    <property type="term" value="F:GTP binding"/>
    <property type="evidence" value="ECO:0007669"/>
    <property type="project" value="UniProtKB-KW"/>
</dbReference>
<dbReference type="FunFam" id="3.40.50.300:FF:000369">
    <property type="entry name" value="GTP-binding nuclear protein"/>
    <property type="match status" value="1"/>
</dbReference>
<evidence type="ECO:0000256" key="7">
    <source>
        <dbReference type="ARBA" id="ARBA00023242"/>
    </source>
</evidence>
<dbReference type="PROSITE" id="PS51420">
    <property type="entry name" value="RHO"/>
    <property type="match status" value="1"/>
</dbReference>
<dbReference type="CDD" id="cd00877">
    <property type="entry name" value="Ran"/>
    <property type="match status" value="1"/>
</dbReference>
<evidence type="ECO:0000313" key="10">
    <source>
        <dbReference type="EMBL" id="KAJ3448952.1"/>
    </source>
</evidence>
<dbReference type="SMART" id="SM00174">
    <property type="entry name" value="RHO"/>
    <property type="match status" value="1"/>
</dbReference>
<dbReference type="PROSITE" id="PS51418">
    <property type="entry name" value="RAN"/>
    <property type="match status" value="1"/>
</dbReference>
<dbReference type="GO" id="GO:0005634">
    <property type="term" value="C:nucleus"/>
    <property type="evidence" value="ECO:0007669"/>
    <property type="project" value="UniProtKB-SubCell"/>
</dbReference>